<organism evidence="3 4">
    <name type="scientific">Hirsutella minnesotensis 3608</name>
    <dbReference type="NCBI Taxonomy" id="1043627"/>
    <lineage>
        <taxon>Eukaryota</taxon>
        <taxon>Fungi</taxon>
        <taxon>Dikarya</taxon>
        <taxon>Ascomycota</taxon>
        <taxon>Pezizomycotina</taxon>
        <taxon>Sordariomycetes</taxon>
        <taxon>Hypocreomycetidae</taxon>
        <taxon>Hypocreales</taxon>
        <taxon>Ophiocordycipitaceae</taxon>
        <taxon>Hirsutella</taxon>
    </lineage>
</organism>
<dbReference type="InterPro" id="IPR014025">
    <property type="entry name" value="Glutaredoxin_subgr"/>
</dbReference>
<evidence type="ECO:0000256" key="1">
    <source>
        <dbReference type="SAM" id="MobiDB-lite"/>
    </source>
</evidence>
<protein>
    <recommendedName>
        <fullName evidence="2">Glutaredoxin domain-containing protein</fullName>
    </recommendedName>
</protein>
<evidence type="ECO:0000259" key="2">
    <source>
        <dbReference type="Pfam" id="PF00462"/>
    </source>
</evidence>
<dbReference type="GO" id="GO:0005801">
    <property type="term" value="C:cis-Golgi network"/>
    <property type="evidence" value="ECO:0007669"/>
    <property type="project" value="TreeGrafter"/>
</dbReference>
<dbReference type="OrthoDB" id="423313at2759"/>
<dbReference type="PRINTS" id="PR00160">
    <property type="entry name" value="GLUTAREDOXIN"/>
</dbReference>
<dbReference type="GO" id="GO:0015038">
    <property type="term" value="F:glutathione disulfide oxidoreductase activity"/>
    <property type="evidence" value="ECO:0007669"/>
    <property type="project" value="TreeGrafter"/>
</dbReference>
<evidence type="ECO:0000313" key="4">
    <source>
        <dbReference type="Proteomes" id="UP000054481"/>
    </source>
</evidence>
<dbReference type="GO" id="GO:0034599">
    <property type="term" value="P:cellular response to oxidative stress"/>
    <property type="evidence" value="ECO:0007669"/>
    <property type="project" value="TreeGrafter"/>
</dbReference>
<evidence type="ECO:0000313" key="3">
    <source>
        <dbReference type="EMBL" id="KJZ76534.1"/>
    </source>
</evidence>
<proteinExistence type="predicted"/>
<feature type="domain" description="Glutaredoxin" evidence="2">
    <location>
        <begin position="135"/>
        <end position="198"/>
    </location>
</feature>
<feature type="region of interest" description="Disordered" evidence="1">
    <location>
        <begin position="46"/>
        <end position="121"/>
    </location>
</feature>
<dbReference type="PANTHER" id="PTHR45694:SF5">
    <property type="entry name" value="GLUTAREDOXIN 2"/>
    <property type="match status" value="1"/>
</dbReference>
<dbReference type="PANTHER" id="PTHR45694">
    <property type="entry name" value="GLUTAREDOXIN 2"/>
    <property type="match status" value="1"/>
</dbReference>
<dbReference type="GO" id="GO:0000324">
    <property type="term" value="C:fungal-type vacuole"/>
    <property type="evidence" value="ECO:0007669"/>
    <property type="project" value="TreeGrafter"/>
</dbReference>
<dbReference type="InterPro" id="IPR002109">
    <property type="entry name" value="Glutaredoxin"/>
</dbReference>
<gene>
    <name evidence="3" type="ORF">HIM_03870</name>
</gene>
<keyword evidence="4" id="KW-1185">Reference proteome</keyword>
<dbReference type="Gene3D" id="3.40.30.10">
    <property type="entry name" value="Glutaredoxin"/>
    <property type="match status" value="1"/>
</dbReference>
<dbReference type="Pfam" id="PF00462">
    <property type="entry name" value="Glutaredoxin"/>
    <property type="match status" value="1"/>
</dbReference>
<feature type="compositionally biased region" description="Basic and acidic residues" evidence="1">
    <location>
        <begin position="73"/>
        <end position="86"/>
    </location>
</feature>
<feature type="compositionally biased region" description="Low complexity" evidence="1">
    <location>
        <begin position="88"/>
        <end position="106"/>
    </location>
</feature>
<dbReference type="CDD" id="cd03419">
    <property type="entry name" value="GRX_GRXh_1_2_like"/>
    <property type="match status" value="1"/>
</dbReference>
<accession>A0A0F8A664</accession>
<dbReference type="EMBL" id="KQ030510">
    <property type="protein sequence ID" value="KJZ76534.1"/>
    <property type="molecule type" value="Genomic_DNA"/>
</dbReference>
<dbReference type="GO" id="GO:0005796">
    <property type="term" value="C:Golgi lumen"/>
    <property type="evidence" value="ECO:0007669"/>
    <property type="project" value="TreeGrafter"/>
</dbReference>
<dbReference type="InterPro" id="IPR036249">
    <property type="entry name" value="Thioredoxin-like_sf"/>
</dbReference>
<sequence>MPSPRRLRLLMLATLVTVVLILFYASKFDDSSADKRSIQDFYHKTMDGMSKGNPPGQAVMDQDGAGPPGDGGSTKERLKAAEEKAKAKANTKALRPDDSAPAAAPHAADDAGTGETTEEHNVEVEMTRILRKSPVIIFSKTFCPYSRRAKELLLEKYNISPAPHVVELDEHPLGRQLQAELGEKTHRRTVPNIMVNGVSLGGSDEIAELDRDGALVAKILDLGSKRVDIKLRNARR</sequence>
<reference evidence="3 4" key="1">
    <citation type="journal article" date="2014" name="Genome Biol. Evol.">
        <title>Comparative genomics and transcriptomics analyses reveal divergent lifestyle features of nematode endoparasitic fungus Hirsutella minnesotensis.</title>
        <authorList>
            <person name="Lai Y."/>
            <person name="Liu K."/>
            <person name="Zhang X."/>
            <person name="Zhang X."/>
            <person name="Li K."/>
            <person name="Wang N."/>
            <person name="Shu C."/>
            <person name="Wu Y."/>
            <person name="Wang C."/>
            <person name="Bushley K.E."/>
            <person name="Xiang M."/>
            <person name="Liu X."/>
        </authorList>
    </citation>
    <scope>NUCLEOTIDE SEQUENCE [LARGE SCALE GENOMIC DNA]</scope>
    <source>
        <strain evidence="3 4">3608</strain>
    </source>
</reference>
<dbReference type="SUPFAM" id="SSF52833">
    <property type="entry name" value="Thioredoxin-like"/>
    <property type="match status" value="1"/>
</dbReference>
<dbReference type="PROSITE" id="PS51354">
    <property type="entry name" value="GLUTAREDOXIN_2"/>
    <property type="match status" value="1"/>
</dbReference>
<dbReference type="Proteomes" id="UP000054481">
    <property type="component" value="Unassembled WGS sequence"/>
</dbReference>
<dbReference type="AlphaFoldDB" id="A0A0F8A664"/>
<name>A0A0F8A664_9HYPO</name>